<evidence type="ECO:0000256" key="8">
    <source>
        <dbReference type="ARBA" id="ARBA00023163"/>
    </source>
</evidence>
<feature type="binding site" evidence="10">
    <location>
        <position position="34"/>
    </location>
    <ligand>
        <name>Zn(2+)</name>
        <dbReference type="ChEBI" id="CHEBI:29105"/>
    </ligand>
</feature>
<organism evidence="14 15">
    <name type="scientific">Halapricum salinum</name>
    <dbReference type="NCBI Taxonomy" id="1457250"/>
    <lineage>
        <taxon>Archaea</taxon>
        <taxon>Methanobacteriati</taxon>
        <taxon>Methanobacteriota</taxon>
        <taxon>Stenosarchaea group</taxon>
        <taxon>Halobacteria</taxon>
        <taxon>Halobacteriales</taxon>
        <taxon>Haloarculaceae</taxon>
        <taxon>Halapricum</taxon>
    </lineage>
</organism>
<dbReference type="PRINTS" id="PR00685">
    <property type="entry name" value="TIFACTORIIB"/>
</dbReference>
<evidence type="ECO:0000256" key="6">
    <source>
        <dbReference type="ARBA" id="ARBA00022833"/>
    </source>
</evidence>
<dbReference type="FunFam" id="1.10.472.170:FF:000001">
    <property type="entry name" value="Transcription initiation factor IIB"/>
    <property type="match status" value="1"/>
</dbReference>
<dbReference type="Proteomes" id="UP000296706">
    <property type="component" value="Chromosome"/>
</dbReference>
<dbReference type="InterPro" id="IPR013137">
    <property type="entry name" value="Znf_TFIIB"/>
</dbReference>
<evidence type="ECO:0000256" key="11">
    <source>
        <dbReference type="PROSITE-ProRule" id="PRU00469"/>
    </source>
</evidence>
<dbReference type="GO" id="GO:0008270">
    <property type="term" value="F:zinc ion binding"/>
    <property type="evidence" value="ECO:0007669"/>
    <property type="project" value="UniProtKB-UniRule"/>
</dbReference>
<sequence length="325" mass="36190">MSETNTRFRTHDRSRTAPTEPVAEETDELTCPECGADGVTVEKRGETVCEACGVVIEDDMIDHGPEWRAFDSRERDQKSRVGAPSTNTLHDKGLSTKIDWQDSDAKGSALSARKRSQMVRLRTWDERFRAQSARERNLKQALGEIDRMASALGLPENVRETASVIYRKALYDDLLPGRSIEAMATGSLYAAARQANTPRSLDEFQPISRVDRQEYARAYRYLARELGLAVEPADPASYLPRFASALDVPEEVERRARELLNVSKPKGVHSGKSPVGLAAGALYAAALLTNEQITQQTIAEETEVSEVTIRNRYQELLEAYDQDAA</sequence>
<gene>
    <name evidence="10" type="primary">tfb</name>
    <name evidence="14" type="ORF">DV733_09580</name>
</gene>
<dbReference type="InterPro" id="IPR023484">
    <property type="entry name" value="TFIIB_arc"/>
</dbReference>
<dbReference type="SMART" id="SM00385">
    <property type="entry name" value="CYCLIN"/>
    <property type="match status" value="2"/>
</dbReference>
<evidence type="ECO:0000256" key="4">
    <source>
        <dbReference type="ARBA" id="ARBA00022737"/>
    </source>
</evidence>
<dbReference type="OrthoDB" id="7429at2157"/>
<evidence type="ECO:0000256" key="9">
    <source>
        <dbReference type="ARBA" id="ARBA00053882"/>
    </source>
</evidence>
<dbReference type="InterPro" id="IPR036915">
    <property type="entry name" value="Cyclin-like_sf"/>
</dbReference>
<dbReference type="NCBIfam" id="NF001658">
    <property type="entry name" value="PRK00423.1"/>
    <property type="match status" value="1"/>
</dbReference>
<feature type="binding site" evidence="10">
    <location>
        <position position="52"/>
    </location>
    <ligand>
        <name>Zn(2+)</name>
        <dbReference type="ChEBI" id="CHEBI:29105"/>
    </ligand>
</feature>
<keyword evidence="5 11" id="KW-0863">Zinc-finger</keyword>
<dbReference type="STRING" id="1457250.GCA_000755225_00986"/>
<dbReference type="Gene3D" id="1.10.472.10">
    <property type="entry name" value="Cyclin-like"/>
    <property type="match status" value="1"/>
</dbReference>
<feature type="region of interest" description="Disordered" evidence="12">
    <location>
        <begin position="71"/>
        <end position="93"/>
    </location>
</feature>
<dbReference type="InterPro" id="IPR013763">
    <property type="entry name" value="Cyclin-like_dom"/>
</dbReference>
<dbReference type="GO" id="GO:0070897">
    <property type="term" value="P:transcription preinitiation complex assembly"/>
    <property type="evidence" value="ECO:0007669"/>
    <property type="project" value="InterPro"/>
</dbReference>
<name>A0A4D6HBK9_9EURY</name>
<dbReference type="GO" id="GO:0017025">
    <property type="term" value="F:TBP-class protein binding"/>
    <property type="evidence" value="ECO:0007669"/>
    <property type="project" value="InterPro"/>
</dbReference>
<dbReference type="FunFam" id="1.10.472.10:FF:000023">
    <property type="entry name" value="Transcription initiation factor IIB"/>
    <property type="match status" value="1"/>
</dbReference>
<dbReference type="GO" id="GO:0003700">
    <property type="term" value="F:DNA-binding transcription factor activity"/>
    <property type="evidence" value="ECO:0007669"/>
    <property type="project" value="UniProtKB-UniRule"/>
</dbReference>
<dbReference type="Gene3D" id="1.10.472.170">
    <property type="match status" value="1"/>
</dbReference>
<evidence type="ECO:0000256" key="1">
    <source>
        <dbReference type="ARBA" id="ARBA00010857"/>
    </source>
</evidence>
<protein>
    <recommendedName>
        <fullName evidence="2 10">Transcription initiation factor IIB</fullName>
        <shortName evidence="10">TFIIB</shortName>
    </recommendedName>
</protein>
<evidence type="ECO:0000256" key="7">
    <source>
        <dbReference type="ARBA" id="ARBA00023015"/>
    </source>
</evidence>
<accession>A0A4D6HBK9</accession>
<dbReference type="RefSeq" id="WP_049994915.1">
    <property type="nucleotide sequence ID" value="NZ_CP031310.1"/>
</dbReference>
<feature type="repeat" description="1" evidence="10">
    <location>
        <begin position="143"/>
        <end position="226"/>
    </location>
</feature>
<keyword evidence="3 10" id="KW-0479">Metal-binding</keyword>
<dbReference type="EMBL" id="CP031310">
    <property type="protein sequence ID" value="QCC51474.1"/>
    <property type="molecule type" value="Genomic_DNA"/>
</dbReference>
<evidence type="ECO:0000256" key="10">
    <source>
        <dbReference type="HAMAP-Rule" id="MF_00383"/>
    </source>
</evidence>
<dbReference type="CDD" id="cd20549">
    <property type="entry name" value="CYCLIN_TFIIB_archaea_like_rpt1"/>
    <property type="match status" value="1"/>
</dbReference>
<evidence type="ECO:0000313" key="15">
    <source>
        <dbReference type="Proteomes" id="UP000296706"/>
    </source>
</evidence>
<evidence type="ECO:0000256" key="3">
    <source>
        <dbReference type="ARBA" id="ARBA00022723"/>
    </source>
</evidence>
<keyword evidence="15" id="KW-1185">Reference proteome</keyword>
<dbReference type="InterPro" id="IPR000812">
    <property type="entry name" value="TFIIB"/>
</dbReference>
<evidence type="ECO:0000259" key="13">
    <source>
        <dbReference type="PROSITE" id="PS51134"/>
    </source>
</evidence>
<feature type="binding site" evidence="10">
    <location>
        <position position="49"/>
    </location>
    <ligand>
        <name>Zn(2+)</name>
        <dbReference type="ChEBI" id="CHEBI:29105"/>
    </ligand>
</feature>
<dbReference type="HAMAP" id="MF_00383">
    <property type="entry name" value="TF2B_arch"/>
    <property type="match status" value="1"/>
</dbReference>
<proteinExistence type="inferred from homology"/>
<dbReference type="InterPro" id="IPR023486">
    <property type="entry name" value="TFIIB_CS"/>
</dbReference>
<evidence type="ECO:0000313" key="14">
    <source>
        <dbReference type="EMBL" id="QCC51474.1"/>
    </source>
</evidence>
<evidence type="ECO:0000256" key="5">
    <source>
        <dbReference type="ARBA" id="ARBA00022771"/>
    </source>
</evidence>
<comment type="function">
    <text evidence="9 10">Stabilizes TBP binding to an archaeal box-A promoter. Also responsible for recruiting RNA polymerase II to the pre-initiation complex (DNA-TBP-TFIIB).</text>
</comment>
<dbReference type="PROSITE" id="PS51134">
    <property type="entry name" value="ZF_TFIIB"/>
    <property type="match status" value="1"/>
</dbReference>
<dbReference type="SUPFAM" id="SSF47954">
    <property type="entry name" value="Cyclin-like"/>
    <property type="match status" value="2"/>
</dbReference>
<reference evidence="14 15" key="1">
    <citation type="journal article" date="2019" name="Nat. Commun.">
        <title>A new type of DNA phosphorothioation-based antiviral system in archaea.</title>
        <authorList>
            <person name="Xiong L."/>
            <person name="Liu S."/>
            <person name="Chen S."/>
            <person name="Xiao Y."/>
            <person name="Zhu B."/>
            <person name="Gao Y."/>
            <person name="Zhang Y."/>
            <person name="Chen B."/>
            <person name="Luo J."/>
            <person name="Deng Z."/>
            <person name="Chen X."/>
            <person name="Wang L."/>
            <person name="Chen S."/>
        </authorList>
    </citation>
    <scope>NUCLEOTIDE SEQUENCE [LARGE SCALE GENOMIC DNA]</scope>
    <source>
        <strain evidence="14 15">CBA1105</strain>
    </source>
</reference>
<dbReference type="GO" id="GO:0097550">
    <property type="term" value="C:transcription preinitiation complex"/>
    <property type="evidence" value="ECO:0007669"/>
    <property type="project" value="TreeGrafter"/>
</dbReference>
<keyword evidence="8 10" id="KW-0804">Transcription</keyword>
<dbReference type="PROSITE" id="PS00782">
    <property type="entry name" value="TFIIB"/>
    <property type="match status" value="2"/>
</dbReference>
<dbReference type="KEGG" id="hsn:DV733_09580"/>
<comment type="similarity">
    <text evidence="1 10">Belongs to the TFIIB family.</text>
</comment>
<feature type="region of interest" description="Disordered" evidence="12">
    <location>
        <begin position="1"/>
        <end position="28"/>
    </location>
</feature>
<dbReference type="InterPro" id="IPR013150">
    <property type="entry name" value="TFIIB_cyclin"/>
</dbReference>
<keyword evidence="4 10" id="KW-0677">Repeat</keyword>
<evidence type="ECO:0000256" key="2">
    <source>
        <dbReference type="ARBA" id="ARBA00013932"/>
    </source>
</evidence>
<feature type="domain" description="TFIIB-type" evidence="13">
    <location>
        <begin position="27"/>
        <end position="57"/>
    </location>
</feature>
<dbReference type="Pfam" id="PF00382">
    <property type="entry name" value="TFIIB"/>
    <property type="match status" value="2"/>
</dbReference>
<evidence type="ECO:0000256" key="12">
    <source>
        <dbReference type="SAM" id="MobiDB-lite"/>
    </source>
</evidence>
<dbReference type="PANTHER" id="PTHR11618">
    <property type="entry name" value="TRANSCRIPTION INITIATION FACTOR IIB-RELATED"/>
    <property type="match status" value="1"/>
</dbReference>
<feature type="repeat" description="2" evidence="10">
    <location>
        <begin position="237"/>
        <end position="318"/>
    </location>
</feature>
<dbReference type="SUPFAM" id="SSF57783">
    <property type="entry name" value="Zinc beta-ribbon"/>
    <property type="match status" value="1"/>
</dbReference>
<keyword evidence="6 10" id="KW-0862">Zinc</keyword>
<dbReference type="GeneID" id="39848115"/>
<feature type="binding site" evidence="10">
    <location>
        <position position="31"/>
    </location>
    <ligand>
        <name>Zn(2+)</name>
        <dbReference type="ChEBI" id="CHEBI:29105"/>
    </ligand>
</feature>
<keyword evidence="7 10" id="KW-0805">Transcription regulation</keyword>
<dbReference type="Pfam" id="PF08271">
    <property type="entry name" value="Zn_Ribbon_TF"/>
    <property type="match status" value="1"/>
</dbReference>
<dbReference type="PANTHER" id="PTHR11618:SF13">
    <property type="entry name" value="TRANSCRIPTION INITIATION FACTOR IIB"/>
    <property type="match status" value="1"/>
</dbReference>
<dbReference type="AlphaFoldDB" id="A0A4D6HBK9"/>